<gene>
    <name evidence="2" type="ORF">RHTO_01829</name>
</gene>
<dbReference type="GeneID" id="27365842"/>
<evidence type="ECO:0000256" key="1">
    <source>
        <dbReference type="SAM" id="MobiDB-lite"/>
    </source>
</evidence>
<sequence>MHSDDEHHEWNADVPSHDSFEERLDHAYDDLDEAMETHKEMTDKEESLWDDWRELVSNSCQAEGLFDPSHADPGICEDLHKLADAYRGKDGASLERPPNPVNKASPHLTAFLCKSPTTVSNLLIAINRFCHDNLETTDHTGRHKLIQWVEGIEAFCGVKASDRFSTHDCWHNASAKEREGVIKFLWGTLQLLELDGCSPGHLPDWKRNRSFNFIGDTHDLLGATQALFFPRTVALSAS</sequence>
<feature type="region of interest" description="Disordered" evidence="1">
    <location>
        <begin position="1"/>
        <end position="22"/>
    </location>
</feature>
<dbReference type="AlphaFoldDB" id="M7XMH3"/>
<dbReference type="RefSeq" id="XP_016272482.1">
    <property type="nucleotide sequence ID" value="XM_016415508.1"/>
</dbReference>
<proteinExistence type="predicted"/>
<dbReference type="Proteomes" id="UP000016926">
    <property type="component" value="Unassembled WGS sequence"/>
</dbReference>
<organism evidence="2 3">
    <name type="scientific">Rhodotorula toruloides (strain NP11)</name>
    <name type="common">Yeast</name>
    <name type="synonym">Rhodosporidium toruloides</name>
    <dbReference type="NCBI Taxonomy" id="1130832"/>
    <lineage>
        <taxon>Eukaryota</taxon>
        <taxon>Fungi</taxon>
        <taxon>Dikarya</taxon>
        <taxon>Basidiomycota</taxon>
        <taxon>Pucciniomycotina</taxon>
        <taxon>Microbotryomycetes</taxon>
        <taxon>Sporidiobolales</taxon>
        <taxon>Sporidiobolaceae</taxon>
        <taxon>Rhodotorula</taxon>
    </lineage>
</organism>
<keyword evidence="3" id="KW-1185">Reference proteome</keyword>
<dbReference type="HOGENOM" id="CLU_074643_0_0_1"/>
<evidence type="ECO:0000313" key="3">
    <source>
        <dbReference type="Proteomes" id="UP000016926"/>
    </source>
</evidence>
<evidence type="ECO:0000313" key="2">
    <source>
        <dbReference type="EMBL" id="EMS21363.1"/>
    </source>
</evidence>
<accession>M7XMH3</accession>
<reference evidence="2 3" key="1">
    <citation type="journal article" date="2012" name="Nat. Commun.">
        <title>A multi-omic map of the lipid-producing yeast Rhodosporidium toruloides.</title>
        <authorList>
            <person name="Zhu Z."/>
            <person name="Zhang S."/>
            <person name="Liu H."/>
            <person name="Shen H."/>
            <person name="Lin X."/>
            <person name="Yang F."/>
            <person name="Zhou Y.J."/>
            <person name="Jin G."/>
            <person name="Ye M."/>
            <person name="Zou H."/>
            <person name="Zou H."/>
            <person name="Zhao Z.K."/>
        </authorList>
    </citation>
    <scope>NUCLEOTIDE SEQUENCE [LARGE SCALE GENOMIC DNA]</scope>
    <source>
        <strain evidence="2 3">NP11</strain>
    </source>
</reference>
<dbReference type="EMBL" id="KB722656">
    <property type="protein sequence ID" value="EMS21363.1"/>
    <property type="molecule type" value="Genomic_DNA"/>
</dbReference>
<protein>
    <submittedName>
        <fullName evidence="2">Uncharacterized protein</fullName>
    </submittedName>
</protein>
<name>M7XMH3_RHOT1</name>
<dbReference type="OrthoDB" id="2520137at2759"/>